<dbReference type="RefSeq" id="WP_376888444.1">
    <property type="nucleotide sequence ID" value="NZ_JBHUHR010000046.1"/>
</dbReference>
<evidence type="ECO:0000256" key="1">
    <source>
        <dbReference type="ARBA" id="ARBA00022630"/>
    </source>
</evidence>
<gene>
    <name evidence="5" type="ORF">ACFSKL_19195</name>
</gene>
<feature type="domain" description="FAD/NAD(P)-binding" evidence="4">
    <location>
        <begin position="43"/>
        <end position="322"/>
    </location>
</feature>
<keyword evidence="1" id="KW-0285">Flavoprotein</keyword>
<dbReference type="InterPro" id="IPR023753">
    <property type="entry name" value="FAD/NAD-binding_dom"/>
</dbReference>
<dbReference type="PRINTS" id="PR00368">
    <property type="entry name" value="FADPNR"/>
</dbReference>
<dbReference type="Proteomes" id="UP001597361">
    <property type="component" value="Unassembled WGS sequence"/>
</dbReference>
<dbReference type="Gene3D" id="3.50.50.60">
    <property type="entry name" value="FAD/NAD(P)-binding domain"/>
    <property type="match status" value="2"/>
</dbReference>
<dbReference type="PANTHER" id="PTHR48105">
    <property type="entry name" value="THIOREDOXIN REDUCTASE 1-RELATED-RELATED"/>
    <property type="match status" value="1"/>
</dbReference>
<organism evidence="5 6">
    <name type="scientific">Belliella marina</name>
    <dbReference type="NCBI Taxonomy" id="1644146"/>
    <lineage>
        <taxon>Bacteria</taxon>
        <taxon>Pseudomonadati</taxon>
        <taxon>Bacteroidota</taxon>
        <taxon>Cytophagia</taxon>
        <taxon>Cytophagales</taxon>
        <taxon>Cyclobacteriaceae</taxon>
        <taxon>Belliella</taxon>
    </lineage>
</organism>
<protein>
    <submittedName>
        <fullName evidence="5">NAD(P)/FAD-dependent oxidoreductase</fullName>
    </submittedName>
</protein>
<keyword evidence="2" id="KW-0560">Oxidoreductase</keyword>
<dbReference type="Pfam" id="PF07992">
    <property type="entry name" value="Pyr_redox_2"/>
    <property type="match status" value="1"/>
</dbReference>
<dbReference type="InterPro" id="IPR050097">
    <property type="entry name" value="Ferredoxin-NADP_redctase_2"/>
</dbReference>
<dbReference type="InterPro" id="IPR036188">
    <property type="entry name" value="FAD/NAD-bd_sf"/>
</dbReference>
<feature type="transmembrane region" description="Helical" evidence="3">
    <location>
        <begin position="42"/>
        <end position="61"/>
    </location>
</feature>
<dbReference type="EMBL" id="JBHUHR010000046">
    <property type="protein sequence ID" value="MFD2036938.1"/>
    <property type="molecule type" value="Genomic_DNA"/>
</dbReference>
<dbReference type="PRINTS" id="PR00469">
    <property type="entry name" value="PNDRDTASEII"/>
</dbReference>
<keyword evidence="3" id="KW-0472">Membrane</keyword>
<comment type="caution">
    <text evidence="5">The sequence shown here is derived from an EMBL/GenBank/DDBJ whole genome shotgun (WGS) entry which is preliminary data.</text>
</comment>
<keyword evidence="3" id="KW-0812">Transmembrane</keyword>
<evidence type="ECO:0000256" key="3">
    <source>
        <dbReference type="SAM" id="Phobius"/>
    </source>
</evidence>
<dbReference type="SUPFAM" id="SSF51905">
    <property type="entry name" value="FAD/NAD(P)-binding domain"/>
    <property type="match status" value="1"/>
</dbReference>
<evidence type="ECO:0000256" key="2">
    <source>
        <dbReference type="ARBA" id="ARBA00023002"/>
    </source>
</evidence>
<reference evidence="6" key="1">
    <citation type="journal article" date="2019" name="Int. J. Syst. Evol. Microbiol.">
        <title>The Global Catalogue of Microorganisms (GCM) 10K type strain sequencing project: providing services to taxonomists for standard genome sequencing and annotation.</title>
        <authorList>
            <consortium name="The Broad Institute Genomics Platform"/>
            <consortium name="The Broad Institute Genome Sequencing Center for Infectious Disease"/>
            <person name="Wu L."/>
            <person name="Ma J."/>
        </authorList>
    </citation>
    <scope>NUCLEOTIDE SEQUENCE [LARGE SCALE GENOMIC DNA]</scope>
    <source>
        <strain evidence="6">CGMCC 1.15180</strain>
    </source>
</reference>
<name>A0ABW4VS36_9BACT</name>
<evidence type="ECO:0000313" key="6">
    <source>
        <dbReference type="Proteomes" id="UP001597361"/>
    </source>
</evidence>
<evidence type="ECO:0000313" key="5">
    <source>
        <dbReference type="EMBL" id="MFD2036938.1"/>
    </source>
</evidence>
<accession>A0ABW4VS36</accession>
<evidence type="ECO:0000259" key="4">
    <source>
        <dbReference type="Pfam" id="PF07992"/>
    </source>
</evidence>
<keyword evidence="3" id="KW-1133">Transmembrane helix</keyword>
<proteinExistence type="predicted"/>
<keyword evidence="6" id="KW-1185">Reference proteome</keyword>
<sequence length="338" mass="37496">MGNLRQTRRSFLIQSGIIFSTLASPFPFSTIAKPNYMKDEKYFDVIIIGGSYAGLSAAMALGRAMRDVLVIDSGLPCNRQTPHSHNFITQDGEKPHEIAQKAKSQVLKYDTVEFHNGLAISSTKTDSGFIITTETGESFKAKKLLFATGVKDIMPSIDGFSECWGISVIHCPYCHGYEVRNEKTGILANGDFAFHYAQLINNWTKDLTIFTNGEAKFSPEQLDKITKNNIAIIEKEIDHLNHKDGKVRQIVFKDKSAFDLTAIYSRPKFEQHCKIPEALGCEMTEQGHIKVDMLQKTNIDNVFACGDSTSLMRSVSNAVSTGNLAGAMINNVMTGEEF</sequence>